<evidence type="ECO:0000256" key="1">
    <source>
        <dbReference type="SAM" id="SignalP"/>
    </source>
</evidence>
<organism evidence="2 3">
    <name type="scientific">Thalassospira profundimaris</name>
    <dbReference type="NCBI Taxonomy" id="502049"/>
    <lineage>
        <taxon>Bacteria</taxon>
        <taxon>Pseudomonadati</taxon>
        <taxon>Pseudomonadota</taxon>
        <taxon>Alphaproteobacteria</taxon>
        <taxon>Rhodospirillales</taxon>
        <taxon>Thalassospiraceae</taxon>
        <taxon>Thalassospira</taxon>
    </lineage>
</organism>
<proteinExistence type="predicted"/>
<name>A0A367V558_9PROT</name>
<evidence type="ECO:0008006" key="4">
    <source>
        <dbReference type="Google" id="ProtNLM"/>
    </source>
</evidence>
<evidence type="ECO:0000313" key="3">
    <source>
        <dbReference type="Proteomes" id="UP000253061"/>
    </source>
</evidence>
<keyword evidence="1" id="KW-0732">Signal</keyword>
<gene>
    <name evidence="2" type="ORF">TH6_16915</name>
</gene>
<dbReference type="EMBL" id="JPWB01000008">
    <property type="protein sequence ID" value="RCK20159.1"/>
    <property type="molecule type" value="Genomic_DNA"/>
</dbReference>
<feature type="signal peptide" evidence="1">
    <location>
        <begin position="1"/>
        <end position="24"/>
    </location>
</feature>
<comment type="caution">
    <text evidence="2">The sequence shown here is derived from an EMBL/GenBank/DDBJ whole genome shotgun (WGS) entry which is preliminary data.</text>
</comment>
<protein>
    <recommendedName>
        <fullName evidence="4">Lipoprotein</fullName>
    </recommendedName>
</protein>
<dbReference type="AlphaFoldDB" id="A0A367V558"/>
<evidence type="ECO:0000313" key="2">
    <source>
        <dbReference type="EMBL" id="RCK20159.1"/>
    </source>
</evidence>
<accession>A0A367V558</accession>
<feature type="chain" id="PRO_5016603722" description="Lipoprotein" evidence="1">
    <location>
        <begin position="25"/>
        <end position="197"/>
    </location>
</feature>
<dbReference type="RefSeq" id="WP_062953906.1">
    <property type="nucleotide sequence ID" value="NZ_JPWB01000008.1"/>
</dbReference>
<dbReference type="Proteomes" id="UP000253061">
    <property type="component" value="Unassembled WGS sequence"/>
</dbReference>
<reference evidence="2 3" key="1">
    <citation type="submission" date="2014-07" db="EMBL/GenBank/DDBJ databases">
        <title>Draft genome sequence of Thalassospira profundimaris R8-17.</title>
        <authorList>
            <person name="Lai Q."/>
            <person name="Shao Z."/>
        </authorList>
    </citation>
    <scope>NUCLEOTIDE SEQUENCE [LARGE SCALE GENOMIC DNA]</scope>
    <source>
        <strain evidence="2 3">R8-17</strain>
    </source>
</reference>
<sequence length="197" mass="22500">MNKQRILSGLSVVCLIGLASPAFADDSKTVMEGWDENGLWELNANGETDPVSSAQFYSEMRWQGGKYARNYRHQMLTGDFTCDGVLDRIAGWVDLDNPDGPFFAMLFVTNHGAKDRSEIRYIPFQQSEQFALCVFDETAPPVLSWQENSTEYMAEVMGDADMCNFAIRVDDFMCDAPQFFYSEKPDENGDHWMFFRN</sequence>